<feature type="chain" id="PRO_5011641479" evidence="1">
    <location>
        <begin position="19"/>
        <end position="183"/>
    </location>
</feature>
<dbReference type="InterPro" id="IPR036249">
    <property type="entry name" value="Thioredoxin-like_sf"/>
</dbReference>
<dbReference type="SUPFAM" id="SSF52833">
    <property type="entry name" value="Thioredoxin-like"/>
    <property type="match status" value="1"/>
</dbReference>
<feature type="signal peptide" evidence="1">
    <location>
        <begin position="1"/>
        <end position="18"/>
    </location>
</feature>
<dbReference type="EMBL" id="FORM01000002">
    <property type="protein sequence ID" value="SFI82240.1"/>
    <property type="molecule type" value="Genomic_DNA"/>
</dbReference>
<evidence type="ECO:0000313" key="4">
    <source>
        <dbReference type="Proteomes" id="UP000199559"/>
    </source>
</evidence>
<accession>A0A1I3LCG9</accession>
<dbReference type="InterPro" id="IPR013766">
    <property type="entry name" value="Thioredoxin_domain"/>
</dbReference>
<dbReference type="RefSeq" id="WP_090837955.1">
    <property type="nucleotide sequence ID" value="NZ_CANKYB010000006.1"/>
</dbReference>
<dbReference type="Gene3D" id="3.40.30.10">
    <property type="entry name" value="Glutaredoxin"/>
    <property type="match status" value="1"/>
</dbReference>
<sequence length="183" mass="21222">MKNIFLAFTLLFAVNTIAQEEINWMTLEEAVELQKTEPKKILMDAYTSWCGPCKLLDARTFTNQDLVAFVNEHYYAVKFDAEGNEEIDFKGKTYKNPSYDPAKSKKRNSAHELSRGLGIRAYPTLLFFDENAQLIAPVSGYKTPQQLELYLKMFQSNKHLEMKSQSEFDKYNKDFKAEFKNNA</sequence>
<reference evidence="4" key="1">
    <citation type="submission" date="2016-10" db="EMBL/GenBank/DDBJ databases">
        <authorList>
            <person name="Varghese N."/>
            <person name="Submissions S."/>
        </authorList>
    </citation>
    <scope>NUCLEOTIDE SEQUENCE [LARGE SCALE GENOMIC DNA]</scope>
    <source>
        <strain evidence="4">DSM 28881</strain>
    </source>
</reference>
<name>A0A1I3LCG9_9FLAO</name>
<dbReference type="Proteomes" id="UP000199559">
    <property type="component" value="Unassembled WGS sequence"/>
</dbReference>
<dbReference type="STRING" id="1144750.SAMN05443431_102334"/>
<evidence type="ECO:0000259" key="2">
    <source>
        <dbReference type="PROSITE" id="PS51352"/>
    </source>
</evidence>
<dbReference type="PRINTS" id="PR00421">
    <property type="entry name" value="THIOREDOXIN"/>
</dbReference>
<evidence type="ECO:0000256" key="1">
    <source>
        <dbReference type="SAM" id="SignalP"/>
    </source>
</evidence>
<dbReference type="PROSITE" id="PS51352">
    <property type="entry name" value="THIOREDOXIN_2"/>
    <property type="match status" value="1"/>
</dbReference>
<evidence type="ECO:0000313" key="3">
    <source>
        <dbReference type="EMBL" id="SFI82240.1"/>
    </source>
</evidence>
<dbReference type="InterPro" id="IPR012336">
    <property type="entry name" value="Thioredoxin-like_fold"/>
</dbReference>
<proteinExistence type="predicted"/>
<dbReference type="Pfam" id="PF13098">
    <property type="entry name" value="Thioredoxin_2"/>
    <property type="match status" value="1"/>
</dbReference>
<keyword evidence="4" id="KW-1185">Reference proteome</keyword>
<keyword evidence="1" id="KW-0732">Signal</keyword>
<feature type="domain" description="Thioredoxin" evidence="2">
    <location>
        <begin position="1"/>
        <end position="156"/>
    </location>
</feature>
<protein>
    <submittedName>
        <fullName evidence="3">Thioredoxin-related protein</fullName>
    </submittedName>
</protein>
<gene>
    <name evidence="3" type="ORF">SAMN05443431_102334</name>
</gene>
<dbReference type="AlphaFoldDB" id="A0A1I3LCG9"/>
<organism evidence="3 4">
    <name type="scientific">Olleya namhaensis</name>
    <dbReference type="NCBI Taxonomy" id="1144750"/>
    <lineage>
        <taxon>Bacteria</taxon>
        <taxon>Pseudomonadati</taxon>
        <taxon>Bacteroidota</taxon>
        <taxon>Flavobacteriia</taxon>
        <taxon>Flavobacteriales</taxon>
        <taxon>Flavobacteriaceae</taxon>
    </lineage>
</organism>